<gene>
    <name evidence="3" type="ORF">N825_23705</name>
</gene>
<comment type="caution">
    <text evidence="3">The sequence shown here is derived from an EMBL/GenBank/DDBJ whole genome shotgun (WGS) entry which is preliminary data.</text>
</comment>
<proteinExistence type="predicted"/>
<dbReference type="GO" id="GO:0080120">
    <property type="term" value="P:CAAX-box protein maturation"/>
    <property type="evidence" value="ECO:0007669"/>
    <property type="project" value="UniProtKB-ARBA"/>
</dbReference>
<reference evidence="3 4" key="1">
    <citation type="submission" date="2013-08" db="EMBL/GenBank/DDBJ databases">
        <title>The genome sequence of Skermanella stibiiresistens.</title>
        <authorList>
            <person name="Zhu W."/>
            <person name="Wang G."/>
        </authorList>
    </citation>
    <scope>NUCLEOTIDE SEQUENCE [LARGE SCALE GENOMIC DNA]</scope>
    <source>
        <strain evidence="3 4">SB22</strain>
    </source>
</reference>
<dbReference type="AlphaFoldDB" id="W9H5Q2"/>
<keyword evidence="3" id="KW-0378">Hydrolase</keyword>
<feature type="domain" description="CAAX prenyl protease 2/Lysostaphin resistance protein A-like" evidence="2">
    <location>
        <begin position="132"/>
        <end position="226"/>
    </location>
</feature>
<feature type="transmembrane region" description="Helical" evidence="1">
    <location>
        <begin position="86"/>
        <end position="107"/>
    </location>
</feature>
<protein>
    <submittedName>
        <fullName evidence="3">CAAX amino protease</fullName>
    </submittedName>
</protein>
<dbReference type="GO" id="GO:0004175">
    <property type="term" value="F:endopeptidase activity"/>
    <property type="evidence" value="ECO:0007669"/>
    <property type="project" value="UniProtKB-ARBA"/>
</dbReference>
<keyword evidence="3" id="KW-0645">Protease</keyword>
<evidence type="ECO:0000313" key="3">
    <source>
        <dbReference type="EMBL" id="EWY41565.1"/>
    </source>
</evidence>
<dbReference type="EMBL" id="AVFL01000003">
    <property type="protein sequence ID" value="EWY41565.1"/>
    <property type="molecule type" value="Genomic_DNA"/>
</dbReference>
<organism evidence="3 4">
    <name type="scientific">Skermanella stibiiresistens SB22</name>
    <dbReference type="NCBI Taxonomy" id="1385369"/>
    <lineage>
        <taxon>Bacteria</taxon>
        <taxon>Pseudomonadati</taxon>
        <taxon>Pseudomonadota</taxon>
        <taxon>Alphaproteobacteria</taxon>
        <taxon>Rhodospirillales</taxon>
        <taxon>Azospirillaceae</taxon>
        <taxon>Skermanella</taxon>
    </lineage>
</organism>
<dbReference type="Proteomes" id="UP000019486">
    <property type="component" value="Unassembled WGS sequence"/>
</dbReference>
<sequence length="243" mass="25843">MTARADFPYCDGHPVPITGRGWVLLMLSVAVAFTALITIPAETFPATLVPASLFAAIPLLALAHLTKRHWTALFGPVGLKQVGQMFLFGILAIIASLAAGVTVYLLGSVASNPVVAGMGAMSGTAFVLRLIPTLPQLLGEELLSILPFLALLWLATSHLGLSRTAGIAVALLGSSFLFAAAHLPTYDWHWAQCLGVIGTARVILTLSYIWTRNLWVSTGAHIINDWSEFTFAFAASHVPIGTR</sequence>
<evidence type="ECO:0000259" key="2">
    <source>
        <dbReference type="Pfam" id="PF02517"/>
    </source>
</evidence>
<dbReference type="GO" id="GO:0006508">
    <property type="term" value="P:proteolysis"/>
    <property type="evidence" value="ECO:0007669"/>
    <property type="project" value="UniProtKB-KW"/>
</dbReference>
<name>W9H5Q2_9PROT</name>
<feature type="transmembrane region" description="Helical" evidence="1">
    <location>
        <begin position="190"/>
        <end position="210"/>
    </location>
</feature>
<dbReference type="STRING" id="1385369.N825_23705"/>
<keyword evidence="1" id="KW-1133">Transmembrane helix</keyword>
<feature type="transmembrane region" description="Helical" evidence="1">
    <location>
        <begin position="165"/>
        <end position="183"/>
    </location>
</feature>
<dbReference type="PATRIC" id="fig|1385369.3.peg.1072"/>
<feature type="transmembrane region" description="Helical" evidence="1">
    <location>
        <begin position="142"/>
        <end position="159"/>
    </location>
</feature>
<keyword evidence="1" id="KW-0812">Transmembrane</keyword>
<feature type="transmembrane region" description="Helical" evidence="1">
    <location>
        <begin position="21"/>
        <end position="41"/>
    </location>
</feature>
<evidence type="ECO:0000256" key="1">
    <source>
        <dbReference type="SAM" id="Phobius"/>
    </source>
</evidence>
<feature type="transmembrane region" description="Helical" evidence="1">
    <location>
        <begin position="47"/>
        <end position="65"/>
    </location>
</feature>
<keyword evidence="1" id="KW-0472">Membrane</keyword>
<dbReference type="InterPro" id="IPR003675">
    <property type="entry name" value="Rce1/LyrA-like_dom"/>
</dbReference>
<accession>W9H5Q2</accession>
<dbReference type="OrthoDB" id="2661755at2"/>
<evidence type="ECO:0000313" key="4">
    <source>
        <dbReference type="Proteomes" id="UP000019486"/>
    </source>
</evidence>
<dbReference type="RefSeq" id="WP_037448028.1">
    <property type="nucleotide sequence ID" value="NZ_AVFL01000003.1"/>
</dbReference>
<dbReference type="Pfam" id="PF02517">
    <property type="entry name" value="Rce1-like"/>
    <property type="match status" value="1"/>
</dbReference>
<keyword evidence="4" id="KW-1185">Reference proteome</keyword>